<evidence type="ECO:0000313" key="2">
    <source>
        <dbReference type="Proteomes" id="UP000092677"/>
    </source>
</evidence>
<comment type="caution">
    <text evidence="1">The sequence shown here is derived from an EMBL/GenBank/DDBJ whole genome shotgun (WGS) entry which is preliminary data.</text>
</comment>
<proteinExistence type="predicted"/>
<dbReference type="EMBL" id="BDDL01000076">
    <property type="protein sequence ID" value="GAT77453.1"/>
    <property type="molecule type" value="Genomic_DNA"/>
</dbReference>
<evidence type="ECO:0000313" key="1">
    <source>
        <dbReference type="EMBL" id="GAT77453.1"/>
    </source>
</evidence>
<protein>
    <submittedName>
        <fullName evidence="1">Uncharacterized protein</fullName>
    </submittedName>
</protein>
<reference evidence="2" key="1">
    <citation type="submission" date="2016-05" db="EMBL/GenBank/DDBJ databases">
        <title>Draft genome sequences of four strains of Ehrlichia ruminantium, a tick-borne pathogen of ruminants, isolated from Zimbabwe, The Gambia and Ghana.</title>
        <authorList>
            <person name="Nakao R."/>
            <person name="Jongejan F."/>
            <person name="Sugimoto C."/>
        </authorList>
    </citation>
    <scope>NUCLEOTIDE SEQUENCE [LARGE SCALE GENOMIC DNA]</scope>
    <source>
        <strain evidence="2">Kerr Seringe</strain>
    </source>
</reference>
<organism evidence="1 2">
    <name type="scientific">Ehrlichia ruminantium</name>
    <name type="common">heartwater rickettsia</name>
    <name type="synonym">Cowdria ruminantium</name>
    <dbReference type="NCBI Taxonomy" id="779"/>
    <lineage>
        <taxon>Bacteria</taxon>
        <taxon>Pseudomonadati</taxon>
        <taxon>Pseudomonadota</taxon>
        <taxon>Alphaproteobacteria</taxon>
        <taxon>Rickettsiales</taxon>
        <taxon>Anaplasmataceae</taxon>
        <taxon>Ehrlichia</taxon>
    </lineage>
</organism>
<accession>A0A161MPD6</accession>
<sequence length="56" mass="6894">MLYFTNMFQIQNKLTGKHIYKTPYVNKLIYRQCYLILTNYTDKKIIQKNVYCTHQL</sequence>
<gene>
    <name evidence="1" type="ORF">EHRUM2_06770</name>
</gene>
<dbReference type="AlphaFoldDB" id="A0A161MPD6"/>
<name>A0A161MPD6_EHRRU</name>
<dbReference type="Proteomes" id="UP000092677">
    <property type="component" value="Unassembled WGS sequence"/>
</dbReference>